<keyword evidence="3" id="KW-1185">Reference proteome</keyword>
<feature type="compositionally biased region" description="Polar residues" evidence="1">
    <location>
        <begin position="7"/>
        <end position="24"/>
    </location>
</feature>
<evidence type="ECO:0000313" key="2">
    <source>
        <dbReference type="EMBL" id="GCA63142.1"/>
    </source>
</evidence>
<protein>
    <submittedName>
        <fullName evidence="2">Uncharacterized protein</fullName>
    </submittedName>
</protein>
<dbReference type="Proteomes" id="UP000265618">
    <property type="component" value="Unassembled WGS sequence"/>
</dbReference>
<accession>A0A391P4A5</accession>
<gene>
    <name evidence="2" type="ORF">KIPB_008098</name>
</gene>
<reference evidence="2 3" key="1">
    <citation type="journal article" date="2018" name="PLoS ONE">
        <title>The draft genome of Kipferlia bialata reveals reductive genome evolution in fornicate parasites.</title>
        <authorList>
            <person name="Tanifuji G."/>
            <person name="Takabayashi S."/>
            <person name="Kume K."/>
            <person name="Takagi M."/>
            <person name="Nakayama T."/>
            <person name="Kamikawa R."/>
            <person name="Inagaki Y."/>
            <person name="Hashimoto T."/>
        </authorList>
    </citation>
    <scope>NUCLEOTIDE SEQUENCE [LARGE SCALE GENOMIC DNA]</scope>
    <source>
        <strain evidence="2">NY0173</strain>
    </source>
</reference>
<dbReference type="AlphaFoldDB" id="A0A391P4A5"/>
<comment type="caution">
    <text evidence="2">The sequence shown here is derived from an EMBL/GenBank/DDBJ whole genome shotgun (WGS) entry which is preliminary data.</text>
</comment>
<sequence length="249" mass="28037">MIHDLSNPFSSPETSAKNSSQTISDRGKILRLPPDLILNVTRYLQPPLACTLEGQCVFIPREQYTTRPSRVCMYNPETDVWTEDSRACIDLGNSSCAHTVVGDTLHVVRERREETDHWIYTLKKGWKDIGRLPETVNGVSFAQTLGRLVLLGCDSGIHLHDTISGDWSRIGDSPVPEPYSEYPSVVGTCITDNTLLCLHTHRLVDDEDDCLMHASLVTLNETLLYPSEEMGWGRLLEWDTDWRGPLGIQ</sequence>
<evidence type="ECO:0000313" key="3">
    <source>
        <dbReference type="Proteomes" id="UP000265618"/>
    </source>
</evidence>
<dbReference type="InterPro" id="IPR015915">
    <property type="entry name" value="Kelch-typ_b-propeller"/>
</dbReference>
<evidence type="ECO:0000256" key="1">
    <source>
        <dbReference type="SAM" id="MobiDB-lite"/>
    </source>
</evidence>
<proteinExistence type="predicted"/>
<feature type="region of interest" description="Disordered" evidence="1">
    <location>
        <begin position="1"/>
        <end position="25"/>
    </location>
</feature>
<dbReference type="EMBL" id="BDIP01002422">
    <property type="protein sequence ID" value="GCA63142.1"/>
    <property type="molecule type" value="Genomic_DNA"/>
</dbReference>
<name>A0A391P4A5_9EUKA</name>
<dbReference type="SUPFAM" id="SSF117281">
    <property type="entry name" value="Kelch motif"/>
    <property type="match status" value="1"/>
</dbReference>
<organism evidence="2 3">
    <name type="scientific">Kipferlia bialata</name>
    <dbReference type="NCBI Taxonomy" id="797122"/>
    <lineage>
        <taxon>Eukaryota</taxon>
        <taxon>Metamonada</taxon>
        <taxon>Carpediemonas-like organisms</taxon>
        <taxon>Kipferlia</taxon>
    </lineage>
</organism>
<dbReference type="Gene3D" id="2.120.10.80">
    <property type="entry name" value="Kelch-type beta propeller"/>
    <property type="match status" value="1"/>
</dbReference>